<organism evidence="4 5">
    <name type="scientific">Acorus calamus</name>
    <name type="common">Sweet flag</name>
    <dbReference type="NCBI Taxonomy" id="4465"/>
    <lineage>
        <taxon>Eukaryota</taxon>
        <taxon>Viridiplantae</taxon>
        <taxon>Streptophyta</taxon>
        <taxon>Embryophyta</taxon>
        <taxon>Tracheophyta</taxon>
        <taxon>Spermatophyta</taxon>
        <taxon>Magnoliopsida</taxon>
        <taxon>Liliopsida</taxon>
        <taxon>Acoraceae</taxon>
        <taxon>Acorus</taxon>
    </lineage>
</organism>
<dbReference type="Pfam" id="PF03061">
    <property type="entry name" value="4HBT"/>
    <property type="match status" value="1"/>
</dbReference>
<gene>
    <name evidence="4" type="ORF">QJS10_CPA02g00525</name>
</gene>
<dbReference type="InterPro" id="IPR039298">
    <property type="entry name" value="ACOT13"/>
</dbReference>
<dbReference type="CDD" id="cd03443">
    <property type="entry name" value="PaaI_thioesterase"/>
    <property type="match status" value="1"/>
</dbReference>
<dbReference type="FunFam" id="3.10.129.10:FF:000059">
    <property type="entry name" value="Acyl-coenzyme A thioesterase 13"/>
    <property type="match status" value="1"/>
</dbReference>
<reference evidence="4" key="2">
    <citation type="submission" date="2023-06" db="EMBL/GenBank/DDBJ databases">
        <authorList>
            <person name="Ma L."/>
            <person name="Liu K.-W."/>
            <person name="Li Z."/>
            <person name="Hsiao Y.-Y."/>
            <person name="Qi Y."/>
            <person name="Fu T."/>
            <person name="Tang G."/>
            <person name="Zhang D."/>
            <person name="Sun W.-H."/>
            <person name="Liu D.-K."/>
            <person name="Li Y."/>
            <person name="Chen G.-Z."/>
            <person name="Liu X.-D."/>
            <person name="Liao X.-Y."/>
            <person name="Jiang Y.-T."/>
            <person name="Yu X."/>
            <person name="Hao Y."/>
            <person name="Huang J."/>
            <person name="Zhao X.-W."/>
            <person name="Ke S."/>
            <person name="Chen Y.-Y."/>
            <person name="Wu W.-L."/>
            <person name="Hsu J.-L."/>
            <person name="Lin Y.-F."/>
            <person name="Huang M.-D."/>
            <person name="Li C.-Y."/>
            <person name="Huang L."/>
            <person name="Wang Z.-W."/>
            <person name="Zhao X."/>
            <person name="Zhong W.-Y."/>
            <person name="Peng D.-H."/>
            <person name="Ahmad S."/>
            <person name="Lan S."/>
            <person name="Zhang J.-S."/>
            <person name="Tsai W.-C."/>
            <person name="Van De Peer Y."/>
            <person name="Liu Z.-J."/>
        </authorList>
    </citation>
    <scope>NUCLEOTIDE SEQUENCE</scope>
    <source>
        <strain evidence="4">CP</strain>
        <tissue evidence="4">Leaves</tissue>
    </source>
</reference>
<keyword evidence="2" id="KW-0378">Hydrolase</keyword>
<comment type="similarity">
    <text evidence="1">Belongs to the thioesterase PaaI family.</text>
</comment>
<dbReference type="Gene3D" id="3.10.129.10">
    <property type="entry name" value="Hotdog Thioesterase"/>
    <property type="match status" value="1"/>
</dbReference>
<accession>A0AAV9FBG1</accession>
<evidence type="ECO:0000313" key="5">
    <source>
        <dbReference type="Proteomes" id="UP001180020"/>
    </source>
</evidence>
<protein>
    <recommendedName>
        <fullName evidence="3">Thioesterase domain-containing protein</fullName>
    </recommendedName>
</protein>
<name>A0AAV9FBG1_ACOCL</name>
<dbReference type="AlphaFoldDB" id="A0AAV9FBG1"/>
<dbReference type="InterPro" id="IPR003736">
    <property type="entry name" value="PAAI_dom"/>
</dbReference>
<evidence type="ECO:0000259" key="3">
    <source>
        <dbReference type="Pfam" id="PF03061"/>
    </source>
</evidence>
<dbReference type="Proteomes" id="UP001180020">
    <property type="component" value="Unassembled WGS sequence"/>
</dbReference>
<evidence type="ECO:0000256" key="1">
    <source>
        <dbReference type="ARBA" id="ARBA00008324"/>
    </source>
</evidence>
<dbReference type="GO" id="GO:0047617">
    <property type="term" value="F:fatty acyl-CoA hydrolase activity"/>
    <property type="evidence" value="ECO:0007669"/>
    <property type="project" value="InterPro"/>
</dbReference>
<dbReference type="EMBL" id="JAUJYO010000002">
    <property type="protein sequence ID" value="KAK1323345.1"/>
    <property type="molecule type" value="Genomic_DNA"/>
</dbReference>
<evidence type="ECO:0000256" key="2">
    <source>
        <dbReference type="ARBA" id="ARBA00022801"/>
    </source>
</evidence>
<dbReference type="InterPro" id="IPR029069">
    <property type="entry name" value="HotDog_dom_sf"/>
</dbReference>
<reference evidence="4" key="1">
    <citation type="journal article" date="2023" name="Nat. Commun.">
        <title>Diploid and tetraploid genomes of Acorus and the evolution of monocots.</title>
        <authorList>
            <person name="Ma L."/>
            <person name="Liu K.W."/>
            <person name="Li Z."/>
            <person name="Hsiao Y.Y."/>
            <person name="Qi Y."/>
            <person name="Fu T."/>
            <person name="Tang G.D."/>
            <person name="Zhang D."/>
            <person name="Sun W.H."/>
            <person name="Liu D.K."/>
            <person name="Li Y."/>
            <person name="Chen G.Z."/>
            <person name="Liu X.D."/>
            <person name="Liao X.Y."/>
            <person name="Jiang Y.T."/>
            <person name="Yu X."/>
            <person name="Hao Y."/>
            <person name="Huang J."/>
            <person name="Zhao X.W."/>
            <person name="Ke S."/>
            <person name="Chen Y.Y."/>
            <person name="Wu W.L."/>
            <person name="Hsu J.L."/>
            <person name="Lin Y.F."/>
            <person name="Huang M.D."/>
            <person name="Li C.Y."/>
            <person name="Huang L."/>
            <person name="Wang Z.W."/>
            <person name="Zhao X."/>
            <person name="Zhong W.Y."/>
            <person name="Peng D.H."/>
            <person name="Ahmad S."/>
            <person name="Lan S."/>
            <person name="Zhang J.S."/>
            <person name="Tsai W.C."/>
            <person name="Van de Peer Y."/>
            <person name="Liu Z.J."/>
        </authorList>
    </citation>
    <scope>NUCLEOTIDE SEQUENCE</scope>
    <source>
        <strain evidence="4">CP</strain>
    </source>
</reference>
<evidence type="ECO:0000313" key="4">
    <source>
        <dbReference type="EMBL" id="KAK1323345.1"/>
    </source>
</evidence>
<proteinExistence type="inferred from homology"/>
<comment type="caution">
    <text evidence="4">The sequence shown here is derived from an EMBL/GenBank/DDBJ whole genome shotgun (WGS) entry which is preliminary data.</text>
</comment>
<dbReference type="PANTHER" id="PTHR21660">
    <property type="entry name" value="THIOESTERASE SUPERFAMILY MEMBER-RELATED"/>
    <property type="match status" value="1"/>
</dbReference>
<dbReference type="PANTHER" id="PTHR21660:SF47">
    <property type="entry name" value="F19P19.27 PROTEIN"/>
    <property type="match status" value="1"/>
</dbReference>
<feature type="domain" description="Thioesterase" evidence="3">
    <location>
        <begin position="69"/>
        <end position="143"/>
    </location>
</feature>
<sequence length="159" mass="17060">MAEKTDLKAVKDSLERAGDIVNLSDSSTDSLPPQFYQRFIVHGIRVDHIDPGRVVCSLKVPPRLLNTGNFMHGGATASLVDVIGSAAIFAAGYRTSGVSLEISISYLDAAYVGEEIEIEAKVLRVGKAIGVVSVELRKKSGKIIAHARHVKYLAVSSKL</sequence>
<dbReference type="NCBIfam" id="TIGR00369">
    <property type="entry name" value="unchar_dom_1"/>
    <property type="match status" value="1"/>
</dbReference>
<dbReference type="InterPro" id="IPR006683">
    <property type="entry name" value="Thioestr_dom"/>
</dbReference>
<keyword evidence="5" id="KW-1185">Reference proteome</keyword>
<dbReference type="SUPFAM" id="SSF54637">
    <property type="entry name" value="Thioesterase/thiol ester dehydrase-isomerase"/>
    <property type="match status" value="1"/>
</dbReference>